<dbReference type="PROSITE" id="PS51257">
    <property type="entry name" value="PROKAR_LIPOPROTEIN"/>
    <property type="match status" value="1"/>
</dbReference>
<dbReference type="Pfam" id="PF02517">
    <property type="entry name" value="Rce1-like"/>
    <property type="match status" value="1"/>
</dbReference>
<feature type="domain" description="CAAX prenyl protease 2/Lysostaphin resistance protein A-like" evidence="2">
    <location>
        <begin position="125"/>
        <end position="241"/>
    </location>
</feature>
<feature type="transmembrane region" description="Helical" evidence="1">
    <location>
        <begin position="45"/>
        <end position="66"/>
    </location>
</feature>
<proteinExistence type="predicted"/>
<feature type="transmembrane region" description="Helical" evidence="1">
    <location>
        <begin position="269"/>
        <end position="287"/>
    </location>
</feature>
<gene>
    <name evidence="3" type="ORF">MSZNOR_1979</name>
</gene>
<feature type="transmembrane region" description="Helical" evidence="1">
    <location>
        <begin position="125"/>
        <end position="143"/>
    </location>
</feature>
<protein>
    <recommendedName>
        <fullName evidence="2">CAAX prenyl protease 2/Lysostaphin resistance protein A-like domain-containing protein</fullName>
    </recommendedName>
</protein>
<dbReference type="EMBL" id="OX458333">
    <property type="protein sequence ID" value="CAI8821990.1"/>
    <property type="molecule type" value="Genomic_DNA"/>
</dbReference>
<evidence type="ECO:0000313" key="3">
    <source>
        <dbReference type="EMBL" id="CAI8821990.1"/>
    </source>
</evidence>
<accession>A0ABN8X6K7</accession>
<evidence type="ECO:0000256" key="1">
    <source>
        <dbReference type="SAM" id="Phobius"/>
    </source>
</evidence>
<dbReference type="InterPro" id="IPR003675">
    <property type="entry name" value="Rce1/LyrA-like_dom"/>
</dbReference>
<keyword evidence="4" id="KW-1185">Reference proteome</keyword>
<organism evidence="3 4">
    <name type="scientific">Methylocaldum szegediense</name>
    <dbReference type="NCBI Taxonomy" id="73780"/>
    <lineage>
        <taxon>Bacteria</taxon>
        <taxon>Pseudomonadati</taxon>
        <taxon>Pseudomonadota</taxon>
        <taxon>Gammaproteobacteria</taxon>
        <taxon>Methylococcales</taxon>
        <taxon>Methylococcaceae</taxon>
        <taxon>Methylocaldum</taxon>
    </lineage>
</organism>
<dbReference type="Proteomes" id="UP001162030">
    <property type="component" value="Chromosome"/>
</dbReference>
<sequence>MPSLGIRLSAALAPLAVVLACALSAAFLAYPVYWIADNAIGFQSLVNRCGQLLLLVSAFVAARVFCLGRRDIGVETRSRLFRQVASGIPLGIAMLGFHALALVALDVRELDLDTWANTQRLGLTALKALVIGLIVATIEETMFRGILFASLRKATGAATASVVSAFYFALLHFLRSDMKPVAADVEWATGFRLVGDALAHLPNLDLSSFLALFLAGVFLAHIRMAFPMGLGYCIGIHAGWVCAIKTAKAATNGVPGGNWSFLIGSYDGIIGYLTAAWMSVLIVLLAVGMRRFYKAGQDTPEGLANESH</sequence>
<reference evidence="3 4" key="1">
    <citation type="submission" date="2023-03" db="EMBL/GenBank/DDBJ databases">
        <authorList>
            <person name="Pearce D."/>
        </authorList>
    </citation>
    <scope>NUCLEOTIDE SEQUENCE [LARGE SCALE GENOMIC DNA]</scope>
    <source>
        <strain evidence="3">Msz</strain>
    </source>
</reference>
<feature type="transmembrane region" description="Helical" evidence="1">
    <location>
        <begin position="155"/>
        <end position="174"/>
    </location>
</feature>
<dbReference type="PANTHER" id="PTHR39430">
    <property type="entry name" value="MEMBRANE-ASSOCIATED PROTEASE-RELATED"/>
    <property type="match status" value="1"/>
</dbReference>
<feature type="transmembrane region" description="Helical" evidence="1">
    <location>
        <begin position="229"/>
        <end position="249"/>
    </location>
</feature>
<keyword evidence="1" id="KW-0812">Transmembrane</keyword>
<feature type="transmembrane region" description="Helical" evidence="1">
    <location>
        <begin position="87"/>
        <end position="105"/>
    </location>
</feature>
<keyword evidence="1" id="KW-1133">Transmembrane helix</keyword>
<evidence type="ECO:0000313" key="4">
    <source>
        <dbReference type="Proteomes" id="UP001162030"/>
    </source>
</evidence>
<dbReference type="PANTHER" id="PTHR39430:SF1">
    <property type="entry name" value="PROTEASE"/>
    <property type="match status" value="1"/>
</dbReference>
<name>A0ABN8X6K7_9GAMM</name>
<keyword evidence="1" id="KW-0472">Membrane</keyword>
<evidence type="ECO:0000259" key="2">
    <source>
        <dbReference type="Pfam" id="PF02517"/>
    </source>
</evidence>
<feature type="transmembrane region" description="Helical" evidence="1">
    <location>
        <begin position="206"/>
        <end position="222"/>
    </location>
</feature>